<feature type="non-terminal residue" evidence="2">
    <location>
        <position position="78"/>
    </location>
</feature>
<accession>A0AAD1QYY7</accession>
<feature type="region of interest" description="Disordered" evidence="1">
    <location>
        <begin position="1"/>
        <end position="78"/>
    </location>
</feature>
<reference evidence="2" key="1">
    <citation type="submission" date="2022-03" db="EMBL/GenBank/DDBJ databases">
        <authorList>
            <person name="Alioto T."/>
            <person name="Alioto T."/>
            <person name="Gomez Garrido J."/>
        </authorList>
    </citation>
    <scope>NUCLEOTIDE SEQUENCE</scope>
</reference>
<evidence type="ECO:0000313" key="2">
    <source>
        <dbReference type="EMBL" id="CAH2219848.1"/>
    </source>
</evidence>
<proteinExistence type="predicted"/>
<gene>
    <name evidence="2" type="ORF">PECUL_23A014476</name>
</gene>
<dbReference type="Proteomes" id="UP001295444">
    <property type="component" value="Chromosome 01"/>
</dbReference>
<dbReference type="AlphaFoldDB" id="A0AAD1QYY7"/>
<feature type="compositionally biased region" description="Polar residues" evidence="1">
    <location>
        <begin position="43"/>
        <end position="55"/>
    </location>
</feature>
<dbReference type="EMBL" id="OW240912">
    <property type="protein sequence ID" value="CAH2219848.1"/>
    <property type="molecule type" value="Genomic_DNA"/>
</dbReference>
<protein>
    <submittedName>
        <fullName evidence="2">Uncharacterized protein</fullName>
    </submittedName>
</protein>
<organism evidence="2 3">
    <name type="scientific">Pelobates cultripes</name>
    <name type="common">Western spadefoot toad</name>
    <dbReference type="NCBI Taxonomy" id="61616"/>
    <lineage>
        <taxon>Eukaryota</taxon>
        <taxon>Metazoa</taxon>
        <taxon>Chordata</taxon>
        <taxon>Craniata</taxon>
        <taxon>Vertebrata</taxon>
        <taxon>Euteleostomi</taxon>
        <taxon>Amphibia</taxon>
        <taxon>Batrachia</taxon>
        <taxon>Anura</taxon>
        <taxon>Pelobatoidea</taxon>
        <taxon>Pelobatidae</taxon>
        <taxon>Pelobates</taxon>
    </lineage>
</organism>
<evidence type="ECO:0000256" key="1">
    <source>
        <dbReference type="SAM" id="MobiDB-lite"/>
    </source>
</evidence>
<name>A0AAD1QYY7_PELCU</name>
<evidence type="ECO:0000313" key="3">
    <source>
        <dbReference type="Proteomes" id="UP001295444"/>
    </source>
</evidence>
<keyword evidence="3" id="KW-1185">Reference proteome</keyword>
<sequence length="78" mass="7945">MFGAGAPRPPVRREGGTVPPHRAHGIGDRALRGPPGPRGLGTHFSSGQGNSTGEPSSARLCQGQCEPPMSVPPVPPCL</sequence>
<feature type="compositionally biased region" description="Pro residues" evidence="1">
    <location>
        <begin position="69"/>
        <end position="78"/>
    </location>
</feature>